<evidence type="ECO:0000313" key="1">
    <source>
        <dbReference type="EMBL" id="DAE09484.1"/>
    </source>
</evidence>
<accession>A0A8S5PTB1</accession>
<name>A0A8S5PTB1_9CAUD</name>
<reference evidence="1" key="1">
    <citation type="journal article" date="2021" name="Proc. Natl. Acad. Sci. U.S.A.">
        <title>A Catalog of Tens of Thousands of Viruses from Human Metagenomes Reveals Hidden Associations with Chronic Diseases.</title>
        <authorList>
            <person name="Tisza M.J."/>
            <person name="Buck C.B."/>
        </authorList>
    </citation>
    <scope>NUCLEOTIDE SEQUENCE</scope>
    <source>
        <strain evidence="1">Ct96x5</strain>
    </source>
</reference>
<proteinExistence type="predicted"/>
<protein>
    <submittedName>
        <fullName evidence="1">Uncharacterized protein</fullName>
    </submittedName>
</protein>
<sequence>MKFRCNTETKEYANAFAFVSINSLNYDYIIADIIRDLV</sequence>
<dbReference type="EMBL" id="BK015488">
    <property type="protein sequence ID" value="DAE09484.1"/>
    <property type="molecule type" value="Genomic_DNA"/>
</dbReference>
<organism evidence="1">
    <name type="scientific">Siphoviridae sp. ct96x5</name>
    <dbReference type="NCBI Taxonomy" id="2825367"/>
    <lineage>
        <taxon>Viruses</taxon>
        <taxon>Duplodnaviria</taxon>
        <taxon>Heunggongvirae</taxon>
        <taxon>Uroviricota</taxon>
        <taxon>Caudoviricetes</taxon>
    </lineage>
</organism>